<keyword evidence="3" id="KW-1185">Reference proteome</keyword>
<dbReference type="PANTHER" id="PTHR37305">
    <property type="entry name" value="INTEGRAL MEMBRANE PROTEIN-RELATED"/>
    <property type="match status" value="1"/>
</dbReference>
<protein>
    <submittedName>
        <fullName evidence="2">ABC-2 type transport system permease protein</fullName>
    </submittedName>
</protein>
<dbReference type="Pfam" id="PF12679">
    <property type="entry name" value="ABC2_membrane_2"/>
    <property type="match status" value="1"/>
</dbReference>
<dbReference type="GO" id="GO:0005886">
    <property type="term" value="C:plasma membrane"/>
    <property type="evidence" value="ECO:0007669"/>
    <property type="project" value="UniProtKB-SubCell"/>
</dbReference>
<feature type="transmembrane region" description="Helical" evidence="1">
    <location>
        <begin position="202"/>
        <end position="227"/>
    </location>
</feature>
<dbReference type="RefSeq" id="WP_307256589.1">
    <property type="nucleotide sequence ID" value="NZ_JAUSUC010000008.1"/>
</dbReference>
<feature type="transmembrane region" description="Helical" evidence="1">
    <location>
        <begin position="234"/>
        <end position="255"/>
    </location>
</feature>
<feature type="transmembrane region" description="Helical" evidence="1">
    <location>
        <begin position="112"/>
        <end position="134"/>
    </location>
</feature>
<feature type="transmembrane region" description="Helical" evidence="1">
    <location>
        <begin position="155"/>
        <end position="182"/>
    </location>
</feature>
<gene>
    <name evidence="2" type="ORF">J2S13_001000</name>
</gene>
<reference evidence="2" key="1">
    <citation type="submission" date="2023-07" db="EMBL/GenBank/DDBJ databases">
        <title>Genomic Encyclopedia of Type Strains, Phase IV (KMG-IV): sequencing the most valuable type-strain genomes for metagenomic binning, comparative biology and taxonomic classification.</title>
        <authorList>
            <person name="Goeker M."/>
        </authorList>
    </citation>
    <scope>NUCLEOTIDE SEQUENCE</scope>
    <source>
        <strain evidence="2">DSM 23947</strain>
    </source>
</reference>
<keyword evidence="1" id="KW-0472">Membrane</keyword>
<comment type="caution">
    <text evidence="2">The sequence shown here is derived from an EMBL/GenBank/DDBJ whole genome shotgun (WGS) entry which is preliminary data.</text>
</comment>
<keyword evidence="1" id="KW-1133">Transmembrane helix</keyword>
<accession>A0AAJ1SY35</accession>
<feature type="transmembrane region" description="Helical" evidence="1">
    <location>
        <begin position="12"/>
        <end position="33"/>
    </location>
</feature>
<dbReference type="PANTHER" id="PTHR37305:SF1">
    <property type="entry name" value="MEMBRANE PROTEIN"/>
    <property type="match status" value="1"/>
</dbReference>
<evidence type="ECO:0000256" key="1">
    <source>
        <dbReference type="SAM" id="Phobius"/>
    </source>
</evidence>
<dbReference type="AlphaFoldDB" id="A0AAJ1SY35"/>
<sequence length="316" mass="35820">MFKLIINEWIKIFKRPGTYVMIGLLVLMVGGLASLSKYNEVKNTGDDQGDWKKELTQENVNHKKQLENGDISKSYKQYLEKEVAINEYRIEHNLTPYSKESVWSFTMNASDLIQIVGLFVIVIAAGIVASEFTWGTVKLLLIRPISRSKILISKYITVMLFGVTMLALMFSLSFILGAILFGTGGENTYLAYIDGEVVEQSMFLHLIKFYLLNSIGIFMLSTLAFLISSVFRNSSLAIGISLFLLFTGGTVTYLISTKFDWAKYILFANTDLMQYENGTVLIEGMTPAFSVTMLIIYFVLFQFITFFFFNKRDVAA</sequence>
<name>A0AAJ1SY35_9BACI</name>
<dbReference type="GO" id="GO:0140359">
    <property type="term" value="F:ABC-type transporter activity"/>
    <property type="evidence" value="ECO:0007669"/>
    <property type="project" value="InterPro"/>
</dbReference>
<dbReference type="EMBL" id="JAUSUC010000008">
    <property type="protein sequence ID" value="MDQ0214604.1"/>
    <property type="molecule type" value="Genomic_DNA"/>
</dbReference>
<evidence type="ECO:0000313" key="2">
    <source>
        <dbReference type="EMBL" id="MDQ0214604.1"/>
    </source>
</evidence>
<dbReference type="Proteomes" id="UP001237207">
    <property type="component" value="Unassembled WGS sequence"/>
</dbReference>
<organism evidence="2 3">
    <name type="scientific">Oikeobacillus pervagus</name>
    <dbReference type="NCBI Taxonomy" id="1325931"/>
    <lineage>
        <taxon>Bacteria</taxon>
        <taxon>Bacillati</taxon>
        <taxon>Bacillota</taxon>
        <taxon>Bacilli</taxon>
        <taxon>Bacillales</taxon>
        <taxon>Bacillaceae</taxon>
        <taxon>Oikeobacillus</taxon>
    </lineage>
</organism>
<evidence type="ECO:0000313" key="3">
    <source>
        <dbReference type="Proteomes" id="UP001237207"/>
    </source>
</evidence>
<keyword evidence="1" id="KW-0812">Transmembrane</keyword>
<feature type="transmembrane region" description="Helical" evidence="1">
    <location>
        <begin position="288"/>
        <end position="309"/>
    </location>
</feature>
<proteinExistence type="predicted"/>